<comment type="caution">
    <text evidence="1">The sequence shown here is derived from an EMBL/GenBank/DDBJ whole genome shotgun (WGS) entry which is preliminary data.</text>
</comment>
<name>X0S9E2_9ZZZZ</name>
<protein>
    <submittedName>
        <fullName evidence="1">Uncharacterized protein</fullName>
    </submittedName>
</protein>
<organism evidence="1">
    <name type="scientific">marine sediment metagenome</name>
    <dbReference type="NCBI Taxonomy" id="412755"/>
    <lineage>
        <taxon>unclassified sequences</taxon>
        <taxon>metagenomes</taxon>
        <taxon>ecological metagenomes</taxon>
    </lineage>
</organism>
<proteinExistence type="predicted"/>
<gene>
    <name evidence="1" type="ORF">S01H1_15250</name>
</gene>
<dbReference type="EMBL" id="BARS01007957">
    <property type="protein sequence ID" value="GAF71816.1"/>
    <property type="molecule type" value="Genomic_DNA"/>
</dbReference>
<dbReference type="AlphaFoldDB" id="X0S9E2"/>
<accession>X0S9E2</accession>
<reference evidence="1" key="1">
    <citation type="journal article" date="2014" name="Front. Microbiol.">
        <title>High frequency of phylogenetically diverse reductive dehalogenase-homologous genes in deep subseafloor sedimentary metagenomes.</title>
        <authorList>
            <person name="Kawai M."/>
            <person name="Futagami T."/>
            <person name="Toyoda A."/>
            <person name="Takaki Y."/>
            <person name="Nishi S."/>
            <person name="Hori S."/>
            <person name="Arai W."/>
            <person name="Tsubouchi T."/>
            <person name="Morono Y."/>
            <person name="Uchiyama I."/>
            <person name="Ito T."/>
            <person name="Fujiyama A."/>
            <person name="Inagaki F."/>
            <person name="Takami H."/>
        </authorList>
    </citation>
    <scope>NUCLEOTIDE SEQUENCE</scope>
    <source>
        <strain evidence="1">Expedition CK06-06</strain>
    </source>
</reference>
<sequence length="87" mass="10173">MLELGRELLDEHRLSRFRECPLYPQKRTCAQPSEMSAKCHKRTLAWISLEFINGKRKPQVGRPIGCRFTVAVVSTSKRVTQRRRQFG</sequence>
<evidence type="ECO:0000313" key="1">
    <source>
        <dbReference type="EMBL" id="GAF71816.1"/>
    </source>
</evidence>